<evidence type="ECO:0000313" key="1">
    <source>
        <dbReference type="EMBL" id="KAL2810499.1"/>
    </source>
</evidence>
<keyword evidence="2" id="KW-1185">Reference proteome</keyword>
<reference evidence="1 2" key="1">
    <citation type="submission" date="2024-07" db="EMBL/GenBank/DDBJ databases">
        <title>Section-level genome sequencing and comparative genomics of Aspergillus sections Usti and Cavernicolus.</title>
        <authorList>
            <consortium name="Lawrence Berkeley National Laboratory"/>
            <person name="Nybo J.L."/>
            <person name="Vesth T.C."/>
            <person name="Theobald S."/>
            <person name="Frisvad J.C."/>
            <person name="Larsen T.O."/>
            <person name="Kjaerboelling I."/>
            <person name="Rothschild-Mancinelli K."/>
            <person name="Lyhne E.K."/>
            <person name="Kogle M.E."/>
            <person name="Barry K."/>
            <person name="Clum A."/>
            <person name="Na H."/>
            <person name="Ledsgaard L."/>
            <person name="Lin J."/>
            <person name="Lipzen A."/>
            <person name="Kuo A."/>
            <person name="Riley R."/>
            <person name="Mondo S."/>
            <person name="Labutti K."/>
            <person name="Haridas S."/>
            <person name="Pangalinan J."/>
            <person name="Salamov A.A."/>
            <person name="Simmons B.A."/>
            <person name="Magnuson J.K."/>
            <person name="Chen J."/>
            <person name="Drula E."/>
            <person name="Henrissat B."/>
            <person name="Wiebenga A."/>
            <person name="Lubbers R.J."/>
            <person name="Gomes A.C."/>
            <person name="Makela M.R."/>
            <person name="Stajich J."/>
            <person name="Grigoriev I.V."/>
            <person name="Mortensen U.H."/>
            <person name="De Vries R.P."/>
            <person name="Baker S.E."/>
            <person name="Andersen M.R."/>
        </authorList>
    </citation>
    <scope>NUCLEOTIDE SEQUENCE [LARGE SCALE GENOMIC DNA]</scope>
    <source>
        <strain evidence="1 2">CBS 588.65</strain>
    </source>
</reference>
<comment type="caution">
    <text evidence="1">The sequence shown here is derived from an EMBL/GenBank/DDBJ whole genome shotgun (WGS) entry which is preliminary data.</text>
</comment>
<dbReference type="EMBL" id="JBFXLT010000071">
    <property type="protein sequence ID" value="KAL2810499.1"/>
    <property type="molecule type" value="Genomic_DNA"/>
</dbReference>
<dbReference type="Proteomes" id="UP001610334">
    <property type="component" value="Unassembled WGS sequence"/>
</dbReference>
<name>A0ABR4H4Z1_9EURO</name>
<evidence type="ECO:0000313" key="2">
    <source>
        <dbReference type="Proteomes" id="UP001610334"/>
    </source>
</evidence>
<proteinExistence type="predicted"/>
<protein>
    <submittedName>
        <fullName evidence="1">Uncharacterized protein</fullName>
    </submittedName>
</protein>
<accession>A0ABR4H4Z1</accession>
<gene>
    <name evidence="1" type="ORF">BJX63DRAFT_317225</name>
</gene>
<sequence>MCPECASNHRSLKDDTSSSRACWNCQVDFGKGKHRRWAWTIREFLCRPCFEPWLTGFLRVMPAHIKDLDIRCVDCGRRYATGWGFSFKDGLDKLLCTPCKIAFWQKKSVRNLNRHNGERKGTKEKTFYEHRCKVTRLESGPSLYKYFKAFHGKDWYRSTIEEEKWKEDILHPTPAFSALVEAGKIF</sequence>
<organism evidence="1 2">
    <name type="scientific">Aspergillus granulosus</name>
    <dbReference type="NCBI Taxonomy" id="176169"/>
    <lineage>
        <taxon>Eukaryota</taxon>
        <taxon>Fungi</taxon>
        <taxon>Dikarya</taxon>
        <taxon>Ascomycota</taxon>
        <taxon>Pezizomycotina</taxon>
        <taxon>Eurotiomycetes</taxon>
        <taxon>Eurotiomycetidae</taxon>
        <taxon>Eurotiales</taxon>
        <taxon>Aspergillaceae</taxon>
        <taxon>Aspergillus</taxon>
        <taxon>Aspergillus subgen. Nidulantes</taxon>
    </lineage>
</organism>